<keyword evidence="4 6" id="KW-1133">Transmembrane helix</keyword>
<evidence type="ECO:0000259" key="7">
    <source>
        <dbReference type="Pfam" id="PF05140"/>
    </source>
</evidence>
<dbReference type="AlphaFoldDB" id="A0A6J6PWC3"/>
<reference evidence="8" key="1">
    <citation type="submission" date="2020-05" db="EMBL/GenBank/DDBJ databases">
        <authorList>
            <person name="Chiriac C."/>
            <person name="Salcher M."/>
            <person name="Ghai R."/>
            <person name="Kavagutti S V."/>
        </authorList>
    </citation>
    <scope>NUCLEOTIDE SEQUENCE</scope>
</reference>
<name>A0A6J6PWC3_9ZZZZ</name>
<proteinExistence type="predicted"/>
<dbReference type="InterPro" id="IPR023494">
    <property type="entry name" value="Cyt_c_bgen_Ccs1/CcsB/ResB"/>
</dbReference>
<evidence type="ECO:0000256" key="3">
    <source>
        <dbReference type="ARBA" id="ARBA00022748"/>
    </source>
</evidence>
<dbReference type="GO" id="GO:0016020">
    <property type="term" value="C:membrane"/>
    <property type="evidence" value="ECO:0007669"/>
    <property type="project" value="UniProtKB-SubCell"/>
</dbReference>
<feature type="transmembrane region" description="Helical" evidence="6">
    <location>
        <begin position="173"/>
        <end position="194"/>
    </location>
</feature>
<evidence type="ECO:0000256" key="1">
    <source>
        <dbReference type="ARBA" id="ARBA00004141"/>
    </source>
</evidence>
<keyword evidence="2 6" id="KW-0812">Transmembrane</keyword>
<organism evidence="8">
    <name type="scientific">freshwater metagenome</name>
    <dbReference type="NCBI Taxonomy" id="449393"/>
    <lineage>
        <taxon>unclassified sequences</taxon>
        <taxon>metagenomes</taxon>
        <taxon>ecological metagenomes</taxon>
    </lineage>
</organism>
<feature type="transmembrane region" description="Helical" evidence="6">
    <location>
        <begin position="28"/>
        <end position="45"/>
    </location>
</feature>
<keyword evidence="5 6" id="KW-0472">Membrane</keyword>
<dbReference type="Pfam" id="PF05140">
    <property type="entry name" value="ResB"/>
    <property type="match status" value="1"/>
</dbReference>
<evidence type="ECO:0000313" key="8">
    <source>
        <dbReference type="EMBL" id="CAB4702896.1"/>
    </source>
</evidence>
<dbReference type="PANTHER" id="PTHR31566">
    <property type="entry name" value="CYTOCHROME C BIOGENESIS PROTEIN CCS1, CHLOROPLASTIC"/>
    <property type="match status" value="1"/>
</dbReference>
<evidence type="ECO:0000256" key="5">
    <source>
        <dbReference type="ARBA" id="ARBA00023136"/>
    </source>
</evidence>
<feature type="domain" description="ResB-like" evidence="7">
    <location>
        <begin position="25"/>
        <end position="488"/>
    </location>
</feature>
<protein>
    <submittedName>
        <fullName evidence="8">Unannotated protein</fullName>
    </submittedName>
</protein>
<dbReference type="EMBL" id="CAEZXW010000036">
    <property type="protein sequence ID" value="CAB4702896.1"/>
    <property type="molecule type" value="Genomic_DNA"/>
</dbReference>
<evidence type="ECO:0000256" key="2">
    <source>
        <dbReference type="ARBA" id="ARBA00022692"/>
    </source>
</evidence>
<dbReference type="GO" id="GO:0017004">
    <property type="term" value="P:cytochrome complex assembly"/>
    <property type="evidence" value="ECO:0007669"/>
    <property type="project" value="UniProtKB-KW"/>
</dbReference>
<gene>
    <name evidence="8" type="ORF">UFOPK2593_00723</name>
    <name evidence="9" type="ORF">UFOPK3266_00550</name>
</gene>
<dbReference type="EMBL" id="CAFBAA010000010">
    <property type="protein sequence ID" value="CAB4842105.1"/>
    <property type="molecule type" value="Genomic_DNA"/>
</dbReference>
<dbReference type="InterPro" id="IPR007816">
    <property type="entry name" value="ResB-like_domain"/>
</dbReference>
<dbReference type="PANTHER" id="PTHR31566:SF0">
    <property type="entry name" value="CYTOCHROME C BIOGENESIS PROTEIN CCS1, CHLOROPLASTIC"/>
    <property type="match status" value="1"/>
</dbReference>
<sequence length="502" mass="55305">MSEITPADLSGVGGLRWFWRQLTSMKTALILLMLLAVASIPGSLLPQRNQNPIAVNEYVLTHADAAKWLERLSLFNVYGSPWFSAIYILLFISLIGCVIPRMLIHIRALSARPPKTPQNLDRLTFPRSAQSPAQPDEVLDRAQEWFKKHHFRWERESDSVAAEKGYLRESGNVLFHLSLILFLVAMGVAAGYGAKGEAIVVEGDTFTNSATSYDNLTNGSKFDLRKLAPFTLKIDRFVPTYDLATGAPIDYKLYVTARDSGGEPRSELIQVNHPLSFGSTNIYLQANGYSPVVTVKDGAGNVVMDGPVVFLPQDANLTSTGAIKLPDAAPTQLGFVGTFLPTATMDKIRGGFSTFPDAVEPRLLLSAWTGDLGLDKGIPQSVYRLDTTKMTRIGLKQLSVGESWTLPEGVGSITFQGWVRWVNLQVVRDPGKEVALAGSVLAILGLLATLFVKRRRLWVRARRDEDGATVLSIAGLTRQEYEGFEEEMNDFWNALTAEGEVR</sequence>
<evidence type="ECO:0000256" key="6">
    <source>
        <dbReference type="SAM" id="Phobius"/>
    </source>
</evidence>
<comment type="subcellular location">
    <subcellularLocation>
        <location evidence="1">Membrane</location>
        <topology evidence="1">Multi-pass membrane protein</topology>
    </subcellularLocation>
</comment>
<feature type="transmembrane region" description="Helical" evidence="6">
    <location>
        <begin position="434"/>
        <end position="452"/>
    </location>
</feature>
<evidence type="ECO:0000256" key="4">
    <source>
        <dbReference type="ARBA" id="ARBA00022989"/>
    </source>
</evidence>
<accession>A0A6J6PWC3</accession>
<evidence type="ECO:0000313" key="9">
    <source>
        <dbReference type="EMBL" id="CAB4842105.1"/>
    </source>
</evidence>
<feature type="transmembrane region" description="Helical" evidence="6">
    <location>
        <begin position="82"/>
        <end position="104"/>
    </location>
</feature>
<keyword evidence="3" id="KW-0201">Cytochrome c-type biogenesis</keyword>